<feature type="transmembrane region" description="Helical" evidence="1">
    <location>
        <begin position="345"/>
        <end position="370"/>
    </location>
</feature>
<name>A0A5P6VM16_PSEXY</name>
<accession>A0A5P6VM16</accession>
<evidence type="ECO:0000313" key="3">
    <source>
        <dbReference type="EMBL" id="QFJ53703.1"/>
    </source>
</evidence>
<dbReference type="InterPro" id="IPR030395">
    <property type="entry name" value="GP_PDE_dom"/>
</dbReference>
<dbReference type="Pfam" id="PF10110">
    <property type="entry name" value="GPDPase_memb"/>
    <property type="match status" value="1"/>
</dbReference>
<dbReference type="InterPro" id="IPR018476">
    <property type="entry name" value="GlyceroP-diester-Pdiesterase_M"/>
</dbReference>
<evidence type="ECO:0000313" key="4">
    <source>
        <dbReference type="Proteomes" id="UP000327030"/>
    </source>
</evidence>
<dbReference type="InterPro" id="IPR017946">
    <property type="entry name" value="PLC-like_Pdiesterase_TIM-brl"/>
</dbReference>
<keyword evidence="1" id="KW-0812">Transmembrane</keyword>
<feature type="transmembrane region" description="Helical" evidence="1">
    <location>
        <begin position="33"/>
        <end position="50"/>
    </location>
</feature>
<dbReference type="GO" id="GO:0006629">
    <property type="term" value="P:lipid metabolic process"/>
    <property type="evidence" value="ECO:0007669"/>
    <property type="project" value="InterPro"/>
</dbReference>
<dbReference type="GO" id="GO:0008081">
    <property type="term" value="F:phosphoric diester hydrolase activity"/>
    <property type="evidence" value="ECO:0007669"/>
    <property type="project" value="InterPro"/>
</dbReference>
<dbReference type="KEGG" id="pxv:FXF36_01880"/>
<feature type="transmembrane region" description="Helical" evidence="1">
    <location>
        <begin position="304"/>
        <end position="325"/>
    </location>
</feature>
<protein>
    <recommendedName>
        <fullName evidence="2">GP-PDE domain-containing protein</fullName>
    </recommendedName>
</protein>
<evidence type="ECO:0000256" key="1">
    <source>
        <dbReference type="SAM" id="Phobius"/>
    </source>
</evidence>
<dbReference type="PROSITE" id="PS51704">
    <property type="entry name" value="GP_PDE"/>
    <property type="match status" value="1"/>
</dbReference>
<feature type="domain" description="GP-PDE" evidence="2">
    <location>
        <begin position="379"/>
        <end position="607"/>
    </location>
</feature>
<feature type="transmembrane region" description="Helical" evidence="1">
    <location>
        <begin position="130"/>
        <end position="156"/>
    </location>
</feature>
<reference evidence="4" key="1">
    <citation type="submission" date="2019-08" db="EMBL/GenBank/DDBJ databases">
        <title>Complete Genome Sequence of the Polysaccharide-Degrading Rumen Bacterium Pseudobutyrivibrio xylanivorans MA3014.</title>
        <authorList>
            <person name="Palevich N."/>
            <person name="Maclean P.H."/>
            <person name="Kelly W.J."/>
            <person name="Leahy S.C."/>
            <person name="Rakonjac J."/>
            <person name="Attwood G.T."/>
        </authorList>
    </citation>
    <scope>NUCLEOTIDE SEQUENCE [LARGE SCALE GENOMIC DNA]</scope>
    <source>
        <strain evidence="4">MA3014</strain>
    </source>
</reference>
<dbReference type="SUPFAM" id="SSF51695">
    <property type="entry name" value="PLC-like phosphodiesterases"/>
    <property type="match status" value="1"/>
</dbReference>
<sequence>MGKIIKFRKKSEFIDQKPVSFGRLLFEAIPEMWGFQFIMVFLVLAVSTLITRGASALVDSLGTAVTTANMAMLILNWRFPIILIIGFILVSYYIVAELFSLIYMSDDILNGRQVHIFSELKKGFKAVPRFLNPVGLLIFLYIFIAVPTVGIGFSISLTKSFYIPTFIMDVILNTPLYLAAYILVVIVMVIIGTGCIFTLHEVLLNNKTPLEGAKNSITLVKENLKEFLFRVIKLAFITFVVELVLYLIFNVLASLFAESLGLNLPMNYAIDFENIDFDSPEFETVVLVLIYRFVSWTVVLLGDYMNFIATLVLSAVFMLCFTRIYNDFAFTEDTEWLERPKKSGYFRKIAGIILVFAGIIVASAFLTFVYSITGRGEHTNLIAHRTGGTMAPENSIEGLEVAIAHGCYGCETDVQRTKDGYYIINHDNDFARLAGVSKTPQEMTLEEIRQLTLVDSISGKEFKVATLEEMLDTIKGRTKLYIELKGATADRQMVDDVVRIVKEKDCVKDVVLISLKYDVIDYAENTYPEFENGLLFFAGLGDVTNLHFDSLIMEEEMTTDDLVTRIHDKGCKALVWTVNSESSMKKFLNSDVDGIITDEIELAEEVQAQLDARTDFEFAKDRGGELWIN</sequence>
<dbReference type="EMBL" id="CP043028">
    <property type="protein sequence ID" value="QFJ53703.1"/>
    <property type="molecule type" value="Genomic_DNA"/>
</dbReference>
<feature type="transmembrane region" description="Helical" evidence="1">
    <location>
        <begin position="81"/>
        <end position="103"/>
    </location>
</feature>
<dbReference type="AlphaFoldDB" id="A0A5P6VM16"/>
<keyword evidence="1" id="KW-0472">Membrane</keyword>
<dbReference type="Proteomes" id="UP000327030">
    <property type="component" value="Chromosome 1"/>
</dbReference>
<organism evidence="3 4">
    <name type="scientific">Pseudobutyrivibrio xylanivorans</name>
    <dbReference type="NCBI Taxonomy" id="185007"/>
    <lineage>
        <taxon>Bacteria</taxon>
        <taxon>Bacillati</taxon>
        <taxon>Bacillota</taxon>
        <taxon>Clostridia</taxon>
        <taxon>Lachnospirales</taxon>
        <taxon>Lachnospiraceae</taxon>
        <taxon>Pseudobutyrivibrio</taxon>
    </lineage>
</organism>
<dbReference type="Gene3D" id="3.20.20.190">
    <property type="entry name" value="Phosphatidylinositol (PI) phosphodiesterase"/>
    <property type="match status" value="1"/>
</dbReference>
<gene>
    <name evidence="3" type="ORF">FXF36_01880</name>
</gene>
<dbReference type="PROSITE" id="PS50007">
    <property type="entry name" value="PIPLC_X_DOMAIN"/>
    <property type="match status" value="1"/>
</dbReference>
<feature type="transmembrane region" description="Helical" evidence="1">
    <location>
        <begin position="234"/>
        <end position="257"/>
    </location>
</feature>
<dbReference type="PANTHER" id="PTHR46211:SF8">
    <property type="entry name" value="PHOSPHODIESTERASE"/>
    <property type="match status" value="1"/>
</dbReference>
<dbReference type="Pfam" id="PF03009">
    <property type="entry name" value="GDPD"/>
    <property type="match status" value="1"/>
</dbReference>
<proteinExistence type="predicted"/>
<dbReference type="RefSeq" id="WP_151622200.1">
    <property type="nucleotide sequence ID" value="NZ_CP043028.1"/>
</dbReference>
<feature type="transmembrane region" description="Helical" evidence="1">
    <location>
        <begin position="176"/>
        <end position="199"/>
    </location>
</feature>
<dbReference type="PANTHER" id="PTHR46211">
    <property type="entry name" value="GLYCEROPHOSPHORYL DIESTER PHOSPHODIESTERASE"/>
    <property type="match status" value="1"/>
</dbReference>
<evidence type="ECO:0000259" key="2">
    <source>
        <dbReference type="PROSITE" id="PS51704"/>
    </source>
</evidence>
<dbReference type="OrthoDB" id="384721at2"/>
<keyword evidence="1" id="KW-1133">Transmembrane helix</keyword>